<dbReference type="EMBL" id="CAADRM010000105">
    <property type="protein sequence ID" value="VFU15351.1"/>
    <property type="molecule type" value="Genomic_DNA"/>
</dbReference>
<dbReference type="GO" id="GO:0035438">
    <property type="term" value="F:cyclic-di-GMP binding"/>
    <property type="evidence" value="ECO:0007669"/>
    <property type="project" value="InterPro"/>
</dbReference>
<dbReference type="InterPro" id="IPR009875">
    <property type="entry name" value="PilZ_domain"/>
</dbReference>
<dbReference type="SUPFAM" id="SSF141371">
    <property type="entry name" value="PilZ domain-like"/>
    <property type="match status" value="1"/>
</dbReference>
<organism evidence="2">
    <name type="scientific">anaerobic digester metagenome</name>
    <dbReference type="NCBI Taxonomy" id="1263854"/>
    <lineage>
        <taxon>unclassified sequences</taxon>
        <taxon>metagenomes</taxon>
        <taxon>ecological metagenomes</taxon>
    </lineage>
</organism>
<reference evidence="2" key="1">
    <citation type="submission" date="2019-03" db="EMBL/GenBank/DDBJ databases">
        <authorList>
            <person name="Hao L."/>
        </authorList>
    </citation>
    <scope>NUCLEOTIDE SEQUENCE</scope>
</reference>
<feature type="domain" description="PilZ" evidence="1">
    <location>
        <begin position="9"/>
        <end position="103"/>
    </location>
</feature>
<dbReference type="Pfam" id="PF07238">
    <property type="entry name" value="PilZ"/>
    <property type="match status" value="1"/>
</dbReference>
<gene>
    <name evidence="2" type="ORF">SCFA_410019</name>
</gene>
<dbReference type="AlphaFoldDB" id="A0A485M297"/>
<sequence length="123" mass="13843">MYGVDVKKDKRRHSRKLLRIEARYQDSHGRVLKGTVRNLSLGGVFIETQHPLEKGESIHAALDAHDLGKVIDVSGKVVRVEWNKGMAIEFDDQNNRDVRLLLSSLRKLDQASLLALSRSAQGD</sequence>
<name>A0A485M297_9ZZZZ</name>
<protein>
    <submittedName>
        <fullName evidence="2">PilZ domain protein</fullName>
    </submittedName>
</protein>
<proteinExistence type="predicted"/>
<evidence type="ECO:0000313" key="2">
    <source>
        <dbReference type="EMBL" id="VFU15351.1"/>
    </source>
</evidence>
<evidence type="ECO:0000259" key="1">
    <source>
        <dbReference type="Pfam" id="PF07238"/>
    </source>
</evidence>
<dbReference type="Gene3D" id="2.40.10.220">
    <property type="entry name" value="predicted glycosyltransferase like domains"/>
    <property type="match status" value="1"/>
</dbReference>
<accession>A0A485M297</accession>